<evidence type="ECO:0000256" key="4">
    <source>
        <dbReference type="ARBA" id="ARBA00022989"/>
    </source>
</evidence>
<dbReference type="Proteomes" id="UP001055712">
    <property type="component" value="Unassembled WGS sequence"/>
</dbReference>
<feature type="transmembrane region" description="Helical" evidence="6">
    <location>
        <begin position="286"/>
        <end position="310"/>
    </location>
</feature>
<comment type="similarity">
    <text evidence="2">Belongs to the major facilitator superfamily. Sugar transporter (TC 2.A.1.1) family.</text>
</comment>
<dbReference type="InterPro" id="IPR050360">
    <property type="entry name" value="MFS_Sugar_Transporters"/>
</dbReference>
<evidence type="ECO:0000256" key="2">
    <source>
        <dbReference type="ARBA" id="ARBA00010992"/>
    </source>
</evidence>
<evidence type="ECO:0000256" key="3">
    <source>
        <dbReference type="ARBA" id="ARBA00022692"/>
    </source>
</evidence>
<dbReference type="InterPro" id="IPR020846">
    <property type="entry name" value="MFS_dom"/>
</dbReference>
<dbReference type="OrthoDB" id="6612291at2759"/>
<accession>A0A9D4TT99</accession>
<keyword evidence="4 6" id="KW-1133">Transmembrane helix</keyword>
<comment type="subcellular location">
    <subcellularLocation>
        <location evidence="1">Membrane</location>
        <topology evidence="1">Multi-pass membrane protein</topology>
    </subcellularLocation>
</comment>
<feature type="transmembrane region" description="Helical" evidence="6">
    <location>
        <begin position="350"/>
        <end position="370"/>
    </location>
</feature>
<name>A0A9D4TT99_CHLVU</name>
<feature type="transmembrane region" description="Helical" evidence="6">
    <location>
        <begin position="75"/>
        <end position="97"/>
    </location>
</feature>
<evidence type="ECO:0000313" key="9">
    <source>
        <dbReference type="Proteomes" id="UP001055712"/>
    </source>
</evidence>
<evidence type="ECO:0000256" key="5">
    <source>
        <dbReference type="ARBA" id="ARBA00023136"/>
    </source>
</evidence>
<keyword evidence="9" id="KW-1185">Reference proteome</keyword>
<organism evidence="8 9">
    <name type="scientific">Chlorella vulgaris</name>
    <name type="common">Green alga</name>
    <dbReference type="NCBI Taxonomy" id="3077"/>
    <lineage>
        <taxon>Eukaryota</taxon>
        <taxon>Viridiplantae</taxon>
        <taxon>Chlorophyta</taxon>
        <taxon>core chlorophytes</taxon>
        <taxon>Trebouxiophyceae</taxon>
        <taxon>Chlorellales</taxon>
        <taxon>Chlorellaceae</taxon>
        <taxon>Chlorella clade</taxon>
        <taxon>Chlorella</taxon>
    </lineage>
</organism>
<dbReference type="AlphaFoldDB" id="A0A9D4TT99"/>
<dbReference type="InterPro" id="IPR005828">
    <property type="entry name" value="MFS_sugar_transport-like"/>
</dbReference>
<dbReference type="InterPro" id="IPR005829">
    <property type="entry name" value="Sugar_transporter_CS"/>
</dbReference>
<feature type="transmembrane region" description="Helical" evidence="6">
    <location>
        <begin position="382"/>
        <end position="406"/>
    </location>
</feature>
<dbReference type="PRINTS" id="PR00171">
    <property type="entry name" value="SUGRTRNSPORT"/>
</dbReference>
<feature type="transmembrane region" description="Helical" evidence="6">
    <location>
        <begin position="418"/>
        <end position="441"/>
    </location>
</feature>
<feature type="transmembrane region" description="Helical" evidence="6">
    <location>
        <begin position="44"/>
        <end position="63"/>
    </location>
</feature>
<protein>
    <recommendedName>
        <fullName evidence="7">Major facilitator superfamily (MFS) profile domain-containing protein</fullName>
    </recommendedName>
</protein>
<dbReference type="CDD" id="cd17315">
    <property type="entry name" value="MFS_GLUT_like"/>
    <property type="match status" value="1"/>
</dbReference>
<evidence type="ECO:0000259" key="7">
    <source>
        <dbReference type="PROSITE" id="PS50850"/>
    </source>
</evidence>
<dbReference type="EMBL" id="SIDB01000004">
    <property type="protein sequence ID" value="KAI3433734.1"/>
    <property type="molecule type" value="Genomic_DNA"/>
</dbReference>
<reference evidence="8" key="1">
    <citation type="journal article" date="2019" name="Plant J.">
        <title>Chlorella vulgaris genome assembly and annotation reveals the molecular basis for metabolic acclimation to high light conditions.</title>
        <authorList>
            <person name="Cecchin M."/>
            <person name="Marcolungo L."/>
            <person name="Rossato M."/>
            <person name="Girolomoni L."/>
            <person name="Cosentino E."/>
            <person name="Cuine S."/>
            <person name="Li-Beisson Y."/>
            <person name="Delledonne M."/>
            <person name="Ballottari M."/>
        </authorList>
    </citation>
    <scope>NUCLEOTIDE SEQUENCE</scope>
    <source>
        <strain evidence="8">211/11P</strain>
    </source>
</reference>
<evidence type="ECO:0000256" key="6">
    <source>
        <dbReference type="SAM" id="Phobius"/>
    </source>
</evidence>
<dbReference type="GO" id="GO:0016020">
    <property type="term" value="C:membrane"/>
    <property type="evidence" value="ECO:0007669"/>
    <property type="project" value="UniProtKB-SubCell"/>
</dbReference>
<dbReference type="PROSITE" id="PS50850">
    <property type="entry name" value="MFS"/>
    <property type="match status" value="1"/>
</dbReference>
<dbReference type="PANTHER" id="PTHR48022:SF2">
    <property type="entry name" value="PLASTIDIC GLUCOSE TRANSPORTER 4"/>
    <property type="match status" value="1"/>
</dbReference>
<dbReference type="Pfam" id="PF00083">
    <property type="entry name" value="Sugar_tr"/>
    <property type="match status" value="1"/>
</dbReference>
<dbReference type="PROSITE" id="PS00216">
    <property type="entry name" value="SUGAR_TRANSPORT_1"/>
    <property type="match status" value="1"/>
</dbReference>
<proteinExistence type="inferred from homology"/>
<dbReference type="PANTHER" id="PTHR48022">
    <property type="entry name" value="PLASTIDIC GLUCOSE TRANSPORTER 4"/>
    <property type="match status" value="1"/>
</dbReference>
<gene>
    <name evidence="8" type="ORF">D9Q98_003541</name>
</gene>
<comment type="caution">
    <text evidence="8">The sequence shown here is derived from an EMBL/GenBank/DDBJ whole genome shotgun (WGS) entry which is preliminary data.</text>
</comment>
<keyword evidence="3 6" id="KW-0812">Transmembrane</keyword>
<evidence type="ECO:0000313" key="8">
    <source>
        <dbReference type="EMBL" id="KAI3433734.1"/>
    </source>
</evidence>
<dbReference type="SUPFAM" id="SSF103473">
    <property type="entry name" value="MFS general substrate transporter"/>
    <property type="match status" value="1"/>
</dbReference>
<feature type="transmembrane region" description="Helical" evidence="6">
    <location>
        <begin position="170"/>
        <end position="190"/>
    </location>
</feature>
<dbReference type="GO" id="GO:0005351">
    <property type="term" value="F:carbohydrate:proton symporter activity"/>
    <property type="evidence" value="ECO:0007669"/>
    <property type="project" value="TreeGrafter"/>
</dbReference>
<dbReference type="Gene3D" id="1.20.1250.20">
    <property type="entry name" value="MFS general substrate transporter like domains"/>
    <property type="match status" value="1"/>
</dbReference>
<feature type="domain" description="Major facilitator superfamily (MFS) profile" evidence="7">
    <location>
        <begin position="7"/>
        <end position="472"/>
    </location>
</feature>
<dbReference type="InterPro" id="IPR003663">
    <property type="entry name" value="Sugar/inositol_transpt"/>
</dbReference>
<keyword evidence="5 6" id="KW-0472">Membrane</keyword>
<reference evidence="8" key="2">
    <citation type="submission" date="2020-11" db="EMBL/GenBank/DDBJ databases">
        <authorList>
            <person name="Cecchin M."/>
            <person name="Marcolungo L."/>
            <person name="Rossato M."/>
            <person name="Girolomoni L."/>
            <person name="Cosentino E."/>
            <person name="Cuine S."/>
            <person name="Li-Beisson Y."/>
            <person name="Delledonne M."/>
            <person name="Ballottari M."/>
        </authorList>
    </citation>
    <scope>NUCLEOTIDE SEQUENCE</scope>
    <source>
        <strain evidence="8">211/11P</strain>
        <tissue evidence="8">Whole cell</tissue>
    </source>
</reference>
<feature type="transmembrane region" description="Helical" evidence="6">
    <location>
        <begin position="447"/>
        <end position="464"/>
    </location>
</feature>
<feature type="transmembrane region" description="Helical" evidence="6">
    <location>
        <begin position="322"/>
        <end position="343"/>
    </location>
</feature>
<sequence length="486" mass="50700">MPRLPALLYFAAASALLGSLLFGYHLGVLNTCQSHVEADLHGSGGILVTGFLMGATAGSLFSGRLADRCGPRTTSALNTSVLLAGAALSTFTGGFWFMLAGRVAAGLGSGAASVLCPRYLAELSPVAIRGSLGTLTQVTVNVGILCSYLVGLPYERGTDTITLFGHQVQWWRVMFGAAIAPSLVQFVALARCPESPLWLMNAGQTARAEKALRRLHGHAFRPQDYPKLQQAGTAAAAAAAEGTQPLLSAVEQGGSSMEGGCTSSGQHGQHRPLGWSALLQPRYRRVMVLASAIPLLQQLSGINSIVFFSTKVFEQAGLQSPIVGSIAVGATNLGFTLVAAALMERAGRRFLLIMSFSGMAACLATLAAFMLLPTPKSLEGAASLACIMGFMVCFALGAGPIPFLVLPEILPQEIMGTAQAFCTSLNWSSNILIGACFPVMLSTLGIAGSYLVFAALCAASALFFHRNMVETKGQTVEAIHVLLVGS</sequence>
<dbReference type="InterPro" id="IPR036259">
    <property type="entry name" value="MFS_trans_sf"/>
</dbReference>
<evidence type="ECO:0000256" key="1">
    <source>
        <dbReference type="ARBA" id="ARBA00004141"/>
    </source>
</evidence>